<evidence type="ECO:0000313" key="2">
    <source>
        <dbReference type="EMBL" id="MDO1445205.1"/>
    </source>
</evidence>
<dbReference type="EMBL" id="JAUKPO010000001">
    <property type="protein sequence ID" value="MDO1445205.1"/>
    <property type="molecule type" value="Genomic_DNA"/>
</dbReference>
<comment type="caution">
    <text evidence="2">The sequence shown here is derived from an EMBL/GenBank/DDBJ whole genome shotgun (WGS) entry which is preliminary data.</text>
</comment>
<keyword evidence="3" id="KW-1185">Reference proteome</keyword>
<organism evidence="2 3">
    <name type="scientific">Rhodocytophaga aerolata</name>
    <dbReference type="NCBI Taxonomy" id="455078"/>
    <lineage>
        <taxon>Bacteria</taxon>
        <taxon>Pseudomonadati</taxon>
        <taxon>Bacteroidota</taxon>
        <taxon>Cytophagia</taxon>
        <taxon>Cytophagales</taxon>
        <taxon>Rhodocytophagaceae</taxon>
        <taxon>Rhodocytophaga</taxon>
    </lineage>
</organism>
<sequence length="281" mass="31568">MKKSIVSCILSLLVSAWATAQVVSTPQDQALWEKTLTQLQAKKQLPLATLVVSAGEQWKGTPYVAHTLERPDGEKLIVNLREQDCTTFLENTLAMATSVKQHSPSFESYSQVLQQIRYRNGVLDGYPSRLHYFSEWLYDNEQKGFLQVITGQLGGKPYQKPLNFMSTHRAAYPALKDDSYYQKIGSIEKELNTRQYSFIPKAEVSNIESQLQDGDIIAITTGIQGLDVVHVGFAKKQNNRIHLLHASLDEKKVVVSTKPLAEYLLGNKNQSGIMVARVIEK</sequence>
<dbReference type="SUPFAM" id="SSF54001">
    <property type="entry name" value="Cysteine proteinases"/>
    <property type="match status" value="1"/>
</dbReference>
<dbReference type="Proteomes" id="UP001168528">
    <property type="component" value="Unassembled WGS sequence"/>
</dbReference>
<feature type="chain" id="PRO_5046273045" evidence="1">
    <location>
        <begin position="21"/>
        <end position="281"/>
    </location>
</feature>
<dbReference type="InterPro" id="IPR010846">
    <property type="entry name" value="AmiA-like"/>
</dbReference>
<feature type="signal peptide" evidence="1">
    <location>
        <begin position="1"/>
        <end position="20"/>
    </location>
</feature>
<gene>
    <name evidence="2" type="ORF">Q0590_03030</name>
</gene>
<dbReference type="Gene3D" id="2.30.260.10">
    <property type="entry name" value="putative xylanase like domain"/>
    <property type="match status" value="1"/>
</dbReference>
<accession>A0ABT8QZD5</accession>
<reference evidence="2" key="1">
    <citation type="submission" date="2023-07" db="EMBL/GenBank/DDBJ databases">
        <title>The genome sequence of Rhodocytophaga aerolata KACC 12507.</title>
        <authorList>
            <person name="Zhang X."/>
        </authorList>
    </citation>
    <scope>NUCLEOTIDE SEQUENCE</scope>
    <source>
        <strain evidence="2">KACC 12507</strain>
    </source>
</reference>
<evidence type="ECO:0000256" key="1">
    <source>
        <dbReference type="SAM" id="SignalP"/>
    </source>
</evidence>
<dbReference type="Gene3D" id="1.10.3670.10">
    <property type="entry name" value="Putative xylanase like domain"/>
    <property type="match status" value="1"/>
</dbReference>
<dbReference type="RefSeq" id="WP_302035995.1">
    <property type="nucleotide sequence ID" value="NZ_JAUKPO010000001.1"/>
</dbReference>
<name>A0ABT8QZD5_9BACT</name>
<keyword evidence="1" id="KW-0732">Signal</keyword>
<proteinExistence type="predicted"/>
<dbReference type="Pfam" id="PF07313">
    <property type="entry name" value="AmiA-like"/>
    <property type="match status" value="1"/>
</dbReference>
<dbReference type="InterPro" id="IPR038765">
    <property type="entry name" value="Papain-like_cys_pep_sf"/>
</dbReference>
<evidence type="ECO:0000313" key="3">
    <source>
        <dbReference type="Proteomes" id="UP001168528"/>
    </source>
</evidence>
<protein>
    <submittedName>
        <fullName evidence="2">DUF1460 domain-containing protein</fullName>
    </submittedName>
</protein>